<evidence type="ECO:0000313" key="4">
    <source>
        <dbReference type="RefSeq" id="XP_030758952.1"/>
    </source>
</evidence>
<keyword evidence="2" id="KW-1185">Reference proteome</keyword>
<dbReference type="Pfam" id="PF25273">
    <property type="entry name" value="DUF7869"/>
    <property type="match status" value="1"/>
</dbReference>
<gene>
    <name evidence="3 4" type="primary">LOC115884494</name>
</gene>
<evidence type="ECO:0000313" key="2">
    <source>
        <dbReference type="Proteomes" id="UP000504635"/>
    </source>
</evidence>
<reference evidence="3 4" key="1">
    <citation type="submission" date="2025-04" db="UniProtKB">
        <authorList>
            <consortium name="RefSeq"/>
        </authorList>
    </citation>
    <scope>IDENTIFICATION</scope>
    <source>
        <tissue evidence="3 4">Gonads</tissue>
    </source>
</reference>
<feature type="domain" description="DUF7869" evidence="1">
    <location>
        <begin position="479"/>
        <end position="613"/>
    </location>
</feature>
<name>A0A6J2Y5N9_SITOR</name>
<dbReference type="InterPro" id="IPR057191">
    <property type="entry name" value="DUF7869"/>
</dbReference>
<dbReference type="Proteomes" id="UP000504635">
    <property type="component" value="Unplaced"/>
</dbReference>
<dbReference type="RefSeq" id="XP_030758951.1">
    <property type="nucleotide sequence ID" value="XM_030903091.1"/>
</dbReference>
<accession>A0A6J2Y5N9</accession>
<organism evidence="2 4">
    <name type="scientific">Sitophilus oryzae</name>
    <name type="common">Rice weevil</name>
    <name type="synonym">Curculio oryzae</name>
    <dbReference type="NCBI Taxonomy" id="7048"/>
    <lineage>
        <taxon>Eukaryota</taxon>
        <taxon>Metazoa</taxon>
        <taxon>Ecdysozoa</taxon>
        <taxon>Arthropoda</taxon>
        <taxon>Hexapoda</taxon>
        <taxon>Insecta</taxon>
        <taxon>Pterygota</taxon>
        <taxon>Neoptera</taxon>
        <taxon>Endopterygota</taxon>
        <taxon>Coleoptera</taxon>
        <taxon>Polyphaga</taxon>
        <taxon>Cucujiformia</taxon>
        <taxon>Curculionidae</taxon>
        <taxon>Dryophthorinae</taxon>
        <taxon>Sitophilus</taxon>
    </lineage>
</organism>
<dbReference type="GeneID" id="115884494"/>
<dbReference type="OrthoDB" id="7680351at2759"/>
<dbReference type="RefSeq" id="XP_030758952.1">
    <property type="nucleotide sequence ID" value="XM_030903092.1"/>
</dbReference>
<protein>
    <submittedName>
        <fullName evidence="3 4">Uncharacterized protein LOC115884494</fullName>
    </submittedName>
</protein>
<dbReference type="KEGG" id="soy:115884494"/>
<evidence type="ECO:0000259" key="1">
    <source>
        <dbReference type="Pfam" id="PF25273"/>
    </source>
</evidence>
<proteinExistence type="predicted"/>
<evidence type="ECO:0000313" key="3">
    <source>
        <dbReference type="RefSeq" id="XP_030758951.1"/>
    </source>
</evidence>
<sequence>MLSRTQKILSLVSKEPPVPDNNTWATTPNQQNIEVLTEDGCLLTTLNCAIKDVLPEIIPNPEPSLYPTEILNKEPLVLTNLTNVVLLENNVENLPQEPTIQSISLDQGKTANDTGSQFIKVDVPCQIVNNQVILNNESQTEELENIGYTKDGNLRKRRKIDKISKQEELIKKREKLIKDHQVLPGCNVNRCKKKCVKLIPEDQRTILNASFWKLSSKERKGFILNTCSRLNVKRRTTESERKQNTFKYKLKAANGEIIEVCKKIFLTTLGYKKTNDRVLHDTLTKIPRNQLNARPDQRTRSAKKKINYELVDAHIESFEPSISHYRREHAPNRRYLPSDISVSVMFELFKSQYPTMKVSYEAYRLRVKVKNISFASLGHEECERCEEFKLHDHTKDDLQENCEKCCSWKKHIDHAKDSRELYQTHAKTKFEDGTVCFSVDLQKVIMLPRVDTFKTVLFIKRLTTYNESFVPVGIMSKQKPFAVLWNEAISGRDKEDIVSCFYAFFLKHRDAPKIILWLDNCSSQNKNWCLLSFFVRIINSSEILASEILINFFEPGHTFMSADSFHHQVELSLKRKGKVYDFNDFVEAVQKAQKSRTEVKIMSHHDFYQWKDLKSEAKMKQQKKRIYLSDIVQIKATRGSFFLHYKSSLNNEFEKLDFLYKKAMTKGGIFSQFVPLRRTAPRGFPKTKKDAIIKNLGNIMPENRKEFWINLPETDN</sequence>
<dbReference type="PANTHER" id="PTHR10773">
    <property type="entry name" value="DNA-DIRECTED RNA POLYMERASES I, II, AND III SUBUNIT RPABC2"/>
    <property type="match status" value="1"/>
</dbReference>
<dbReference type="PANTHER" id="PTHR10773:SF19">
    <property type="match status" value="1"/>
</dbReference>
<dbReference type="AlphaFoldDB" id="A0A6J2Y5N9"/>